<feature type="transmembrane region" description="Helical" evidence="1">
    <location>
        <begin position="93"/>
        <end position="114"/>
    </location>
</feature>
<feature type="transmembrane region" description="Helical" evidence="1">
    <location>
        <begin position="157"/>
        <end position="176"/>
    </location>
</feature>
<evidence type="ECO:0000256" key="1">
    <source>
        <dbReference type="SAM" id="Phobius"/>
    </source>
</evidence>
<sequence length="192" mass="21450">MKKTEKSMNIRVWLLCASACYIIAGIVLLIFPAMQLDDFCYAIGIFLMILGAVNVAWYFVRQSYQNPDSFGLSIGAAEFLVGLFAVLKTTEFTYAFSQILAVSMVFDSIIKLQYSMDLLRLKSPRWWWLLIVSVVMAAGAMAILLAPFPDNRFRLTFTYAVMIADGAANIAAALLLSARRKQMARQDGMGEN</sequence>
<feature type="transmembrane region" description="Helical" evidence="1">
    <location>
        <begin position="126"/>
        <end position="145"/>
    </location>
</feature>
<feature type="transmembrane region" description="Helical" evidence="1">
    <location>
        <begin position="69"/>
        <end position="87"/>
    </location>
</feature>
<keyword evidence="1" id="KW-0812">Transmembrane</keyword>
<dbReference type="InterPro" id="IPR052712">
    <property type="entry name" value="Acid_resist_chaperone_HdeD"/>
</dbReference>
<evidence type="ECO:0000313" key="3">
    <source>
        <dbReference type="Proteomes" id="UP000886785"/>
    </source>
</evidence>
<dbReference type="EMBL" id="DVHF01000087">
    <property type="protein sequence ID" value="HIR57576.1"/>
    <property type="molecule type" value="Genomic_DNA"/>
</dbReference>
<dbReference type="PANTHER" id="PTHR34989">
    <property type="entry name" value="PROTEIN HDED"/>
    <property type="match status" value="1"/>
</dbReference>
<proteinExistence type="predicted"/>
<feature type="transmembrane region" description="Helical" evidence="1">
    <location>
        <begin position="12"/>
        <end position="33"/>
    </location>
</feature>
<feature type="transmembrane region" description="Helical" evidence="1">
    <location>
        <begin position="39"/>
        <end position="60"/>
    </location>
</feature>
<dbReference type="Proteomes" id="UP000886785">
    <property type="component" value="Unassembled WGS sequence"/>
</dbReference>
<evidence type="ECO:0000313" key="2">
    <source>
        <dbReference type="EMBL" id="HIR57576.1"/>
    </source>
</evidence>
<keyword evidence="1" id="KW-0472">Membrane</keyword>
<accession>A0A9D1J1G6</accession>
<protein>
    <submittedName>
        <fullName evidence="2">DUF308 domain-containing protein</fullName>
    </submittedName>
</protein>
<dbReference type="InterPro" id="IPR005325">
    <property type="entry name" value="DUF308_memb"/>
</dbReference>
<dbReference type="AlphaFoldDB" id="A0A9D1J1G6"/>
<keyword evidence="1" id="KW-1133">Transmembrane helix</keyword>
<comment type="caution">
    <text evidence="2">The sequence shown here is derived from an EMBL/GenBank/DDBJ whole genome shotgun (WGS) entry which is preliminary data.</text>
</comment>
<reference evidence="2" key="2">
    <citation type="journal article" date="2021" name="PeerJ">
        <title>Extensive microbial diversity within the chicken gut microbiome revealed by metagenomics and culture.</title>
        <authorList>
            <person name="Gilroy R."/>
            <person name="Ravi A."/>
            <person name="Getino M."/>
            <person name="Pursley I."/>
            <person name="Horton D.L."/>
            <person name="Alikhan N.F."/>
            <person name="Baker D."/>
            <person name="Gharbi K."/>
            <person name="Hall N."/>
            <person name="Watson M."/>
            <person name="Adriaenssens E.M."/>
            <person name="Foster-Nyarko E."/>
            <person name="Jarju S."/>
            <person name="Secka A."/>
            <person name="Antonio M."/>
            <person name="Oren A."/>
            <person name="Chaudhuri R.R."/>
            <person name="La Ragione R."/>
            <person name="Hildebrand F."/>
            <person name="Pallen M.J."/>
        </authorList>
    </citation>
    <scope>NUCLEOTIDE SEQUENCE</scope>
    <source>
        <strain evidence="2">ChiSjej1B19-7085</strain>
    </source>
</reference>
<dbReference type="PANTHER" id="PTHR34989:SF1">
    <property type="entry name" value="PROTEIN HDED"/>
    <property type="match status" value="1"/>
</dbReference>
<organism evidence="2 3">
    <name type="scientific">Candidatus Gallacutalibacter pullicola</name>
    <dbReference type="NCBI Taxonomy" id="2840830"/>
    <lineage>
        <taxon>Bacteria</taxon>
        <taxon>Bacillati</taxon>
        <taxon>Bacillota</taxon>
        <taxon>Clostridia</taxon>
        <taxon>Eubacteriales</taxon>
        <taxon>Candidatus Gallacutalibacter</taxon>
    </lineage>
</organism>
<gene>
    <name evidence="2" type="ORF">IAA54_07885</name>
</gene>
<dbReference type="GO" id="GO:0005886">
    <property type="term" value="C:plasma membrane"/>
    <property type="evidence" value="ECO:0007669"/>
    <property type="project" value="TreeGrafter"/>
</dbReference>
<name>A0A9D1J1G6_9FIRM</name>
<dbReference type="Pfam" id="PF03729">
    <property type="entry name" value="DUF308"/>
    <property type="match status" value="1"/>
</dbReference>
<reference evidence="2" key="1">
    <citation type="submission" date="2020-10" db="EMBL/GenBank/DDBJ databases">
        <authorList>
            <person name="Gilroy R."/>
        </authorList>
    </citation>
    <scope>NUCLEOTIDE SEQUENCE</scope>
    <source>
        <strain evidence="2">ChiSjej1B19-7085</strain>
    </source>
</reference>